<gene>
    <name evidence="2" type="ORF">EZJ58_0170</name>
</gene>
<accession>A0A4R1N4R6</accession>
<dbReference type="Proteomes" id="UP000294555">
    <property type="component" value="Unassembled WGS sequence"/>
</dbReference>
<proteinExistence type="predicted"/>
<reference evidence="2 3" key="1">
    <citation type="submission" date="2019-02" db="EMBL/GenBank/DDBJ databases">
        <title>Investigation of anaerobic lignin degradation for improved lignocellulosic biofuels.</title>
        <authorList>
            <person name="Deangelis K."/>
        </authorList>
    </citation>
    <scope>NUCLEOTIDE SEQUENCE [LARGE SCALE GENOMIC DNA]</scope>
    <source>
        <strain evidence="2 3">159R</strain>
    </source>
</reference>
<feature type="transmembrane region" description="Helical" evidence="1">
    <location>
        <begin position="97"/>
        <end position="114"/>
    </location>
</feature>
<dbReference type="AlphaFoldDB" id="A0A4R1N4R6"/>
<dbReference type="RefSeq" id="WP_132921146.1">
    <property type="nucleotide sequence ID" value="NZ_SJOI01000001.1"/>
</dbReference>
<feature type="transmembrane region" description="Helical" evidence="1">
    <location>
        <begin position="57"/>
        <end position="77"/>
    </location>
</feature>
<keyword evidence="1" id="KW-0812">Transmembrane</keyword>
<keyword evidence="3" id="KW-1185">Reference proteome</keyword>
<keyword evidence="1" id="KW-0472">Membrane</keyword>
<evidence type="ECO:0000313" key="2">
    <source>
        <dbReference type="EMBL" id="TCL02174.1"/>
    </source>
</evidence>
<dbReference type="OrthoDB" id="8970903at2"/>
<evidence type="ECO:0000313" key="3">
    <source>
        <dbReference type="Proteomes" id="UP000294555"/>
    </source>
</evidence>
<name>A0A4R1N4R6_9GAMM</name>
<keyword evidence="1" id="KW-1133">Transmembrane helix</keyword>
<organism evidence="2 3">
    <name type="scientific">Sodalis ligni</name>
    <dbReference type="NCBI Taxonomy" id="2697027"/>
    <lineage>
        <taxon>Bacteria</taxon>
        <taxon>Pseudomonadati</taxon>
        <taxon>Pseudomonadota</taxon>
        <taxon>Gammaproteobacteria</taxon>
        <taxon>Enterobacterales</taxon>
        <taxon>Bruguierivoracaceae</taxon>
        <taxon>Sodalis</taxon>
    </lineage>
</organism>
<sequence length="115" mass="13605">MSVPARTWILRLFSHRIILALVGLLLVIGTVLSIHFSGDRIVDYIADGERWLWAYSGYFFVWRLFLYTATTTGWRWLRTRLRQQDPSKELSQRIRRIEIFTVIAVILLESQYSLS</sequence>
<comment type="caution">
    <text evidence="2">The sequence shown here is derived from an EMBL/GenBank/DDBJ whole genome shotgun (WGS) entry which is preliminary data.</text>
</comment>
<evidence type="ECO:0000256" key="1">
    <source>
        <dbReference type="SAM" id="Phobius"/>
    </source>
</evidence>
<dbReference type="EMBL" id="SJOI01000001">
    <property type="protein sequence ID" value="TCL02174.1"/>
    <property type="molecule type" value="Genomic_DNA"/>
</dbReference>
<protein>
    <submittedName>
        <fullName evidence="2">Uncharacterized protein</fullName>
    </submittedName>
</protein>